<evidence type="ECO:0000313" key="6">
    <source>
        <dbReference type="Ensembl" id="ENSCPBP00000025734.1"/>
    </source>
</evidence>
<feature type="region of interest" description="Disordered" evidence="4">
    <location>
        <begin position="118"/>
        <end position="158"/>
    </location>
</feature>
<name>A0A8C3HYU6_CHRPI</name>
<dbReference type="Pfam" id="PF13927">
    <property type="entry name" value="Ig_3"/>
    <property type="match status" value="1"/>
</dbReference>
<dbReference type="FunFam" id="2.60.40.10:FF:000049">
    <property type="entry name" value="Leukocyte immunoglobulin-like receptor subfamily B member 1"/>
    <property type="match status" value="1"/>
</dbReference>
<dbReference type="Gene3D" id="2.60.40.10">
    <property type="entry name" value="Immunoglobulins"/>
    <property type="match status" value="1"/>
</dbReference>
<dbReference type="SMART" id="SM00409">
    <property type="entry name" value="IG"/>
    <property type="match status" value="1"/>
</dbReference>
<accession>A0A8C3HYU6</accession>
<keyword evidence="2" id="KW-1015">Disulfide bond</keyword>
<dbReference type="OMA" id="VARWHTE"/>
<dbReference type="InterPro" id="IPR036179">
    <property type="entry name" value="Ig-like_dom_sf"/>
</dbReference>
<evidence type="ECO:0000256" key="2">
    <source>
        <dbReference type="ARBA" id="ARBA00023157"/>
    </source>
</evidence>
<dbReference type="PROSITE" id="PS50835">
    <property type="entry name" value="IG_LIKE"/>
    <property type="match status" value="1"/>
</dbReference>
<sequence length="158" mass="16556">MATESPQTSGLMPILSLSPNTAHYSKPSISLSPSGEIAPGTDVTISCRGPRQGVRFKMYRAGVARWHTEPAGSTAEFRIPNVRREDGGIYTCSYESLREPPVSSPHSDPVQLVVAGEGPGLASPLPAPPLTRPSGGQLLPPHNPRCVGGFIADPHPGG</sequence>
<dbReference type="SUPFAM" id="SSF48726">
    <property type="entry name" value="Immunoglobulin"/>
    <property type="match status" value="1"/>
</dbReference>
<dbReference type="InterPro" id="IPR050412">
    <property type="entry name" value="Ig-like_Receptors_ImmuneReg"/>
</dbReference>
<keyword evidence="7" id="KW-1185">Reference proteome</keyword>
<dbReference type="InterPro" id="IPR013783">
    <property type="entry name" value="Ig-like_fold"/>
</dbReference>
<dbReference type="GeneTree" id="ENSGT01030000235700"/>
<evidence type="ECO:0000313" key="7">
    <source>
        <dbReference type="Proteomes" id="UP000694380"/>
    </source>
</evidence>
<evidence type="ECO:0000256" key="4">
    <source>
        <dbReference type="SAM" id="MobiDB-lite"/>
    </source>
</evidence>
<feature type="domain" description="Ig-like" evidence="5">
    <location>
        <begin position="27"/>
        <end position="103"/>
    </location>
</feature>
<organism evidence="6 7">
    <name type="scientific">Chrysemys picta bellii</name>
    <name type="common">Western painted turtle</name>
    <name type="synonym">Emys bellii</name>
    <dbReference type="NCBI Taxonomy" id="8478"/>
    <lineage>
        <taxon>Eukaryota</taxon>
        <taxon>Metazoa</taxon>
        <taxon>Chordata</taxon>
        <taxon>Craniata</taxon>
        <taxon>Vertebrata</taxon>
        <taxon>Euteleostomi</taxon>
        <taxon>Archelosauria</taxon>
        <taxon>Testudinata</taxon>
        <taxon>Testudines</taxon>
        <taxon>Cryptodira</taxon>
        <taxon>Durocryptodira</taxon>
        <taxon>Testudinoidea</taxon>
        <taxon>Emydidae</taxon>
        <taxon>Chrysemys</taxon>
    </lineage>
</organism>
<proteinExistence type="predicted"/>
<dbReference type="Proteomes" id="UP000694380">
    <property type="component" value="Unplaced"/>
</dbReference>
<evidence type="ECO:0000256" key="1">
    <source>
        <dbReference type="ARBA" id="ARBA00022729"/>
    </source>
</evidence>
<evidence type="ECO:0000256" key="3">
    <source>
        <dbReference type="ARBA" id="ARBA00023319"/>
    </source>
</evidence>
<dbReference type="AlphaFoldDB" id="A0A8C3HYU6"/>
<reference evidence="6" key="2">
    <citation type="submission" date="2025-09" db="UniProtKB">
        <authorList>
            <consortium name="Ensembl"/>
        </authorList>
    </citation>
    <scope>IDENTIFICATION</scope>
</reference>
<dbReference type="Ensembl" id="ENSCPBT00000030299.1">
    <property type="protein sequence ID" value="ENSCPBP00000025734.1"/>
    <property type="gene ID" value="ENSCPBG00000018269.1"/>
</dbReference>
<dbReference type="PANTHER" id="PTHR11738">
    <property type="entry name" value="MHC CLASS I NK CELL RECEPTOR"/>
    <property type="match status" value="1"/>
</dbReference>
<dbReference type="GO" id="GO:0002764">
    <property type="term" value="P:immune response-regulating signaling pathway"/>
    <property type="evidence" value="ECO:0007669"/>
    <property type="project" value="TreeGrafter"/>
</dbReference>
<keyword evidence="3" id="KW-0393">Immunoglobulin domain</keyword>
<evidence type="ECO:0000259" key="5">
    <source>
        <dbReference type="PROSITE" id="PS50835"/>
    </source>
</evidence>
<reference evidence="6" key="1">
    <citation type="submission" date="2025-08" db="UniProtKB">
        <authorList>
            <consortium name="Ensembl"/>
        </authorList>
    </citation>
    <scope>IDENTIFICATION</scope>
</reference>
<dbReference type="PANTHER" id="PTHR11738:SF186">
    <property type="entry name" value="OSTEOCLAST-ASSOCIATED IMMUNOGLOBULIN-LIKE RECEPTOR"/>
    <property type="match status" value="1"/>
</dbReference>
<dbReference type="InterPro" id="IPR003599">
    <property type="entry name" value="Ig_sub"/>
</dbReference>
<keyword evidence="1" id="KW-0732">Signal</keyword>
<dbReference type="InterPro" id="IPR007110">
    <property type="entry name" value="Ig-like_dom"/>
</dbReference>
<protein>
    <recommendedName>
        <fullName evidence="5">Ig-like domain-containing protein</fullName>
    </recommendedName>
</protein>